<protein>
    <submittedName>
        <fullName evidence="1">Uncharacterized protein</fullName>
    </submittedName>
</protein>
<gene>
    <name evidence="1" type="ORF">L6452_32925</name>
</gene>
<dbReference type="EMBL" id="CM042057">
    <property type="protein sequence ID" value="KAI3693095.1"/>
    <property type="molecule type" value="Genomic_DNA"/>
</dbReference>
<name>A0ACB8Z5V8_ARCLA</name>
<dbReference type="Proteomes" id="UP001055879">
    <property type="component" value="Linkage Group LG11"/>
</dbReference>
<comment type="caution">
    <text evidence="1">The sequence shown here is derived from an EMBL/GenBank/DDBJ whole genome shotgun (WGS) entry which is preliminary data.</text>
</comment>
<sequence>MSRGSMPPGLQWESGLSPPGLQPKSGVCCYVGVPQPEVDSHAGDQDLGAMDNLVSSSVICVASLSQSDCYVNESVRAAFEKTPKSPHSGRITSRGSMPPGLQWESGLSPPGLQPVLGVCYHVGVPQPDVDSHTGDQDPGSKVRIHMGVLEQGPPSPIGCGLRAE</sequence>
<organism evidence="1 2">
    <name type="scientific">Arctium lappa</name>
    <name type="common">Greater burdock</name>
    <name type="synonym">Lappa major</name>
    <dbReference type="NCBI Taxonomy" id="4217"/>
    <lineage>
        <taxon>Eukaryota</taxon>
        <taxon>Viridiplantae</taxon>
        <taxon>Streptophyta</taxon>
        <taxon>Embryophyta</taxon>
        <taxon>Tracheophyta</taxon>
        <taxon>Spermatophyta</taxon>
        <taxon>Magnoliopsida</taxon>
        <taxon>eudicotyledons</taxon>
        <taxon>Gunneridae</taxon>
        <taxon>Pentapetalae</taxon>
        <taxon>asterids</taxon>
        <taxon>campanulids</taxon>
        <taxon>Asterales</taxon>
        <taxon>Asteraceae</taxon>
        <taxon>Carduoideae</taxon>
        <taxon>Cardueae</taxon>
        <taxon>Arctiinae</taxon>
        <taxon>Arctium</taxon>
    </lineage>
</organism>
<reference evidence="1 2" key="2">
    <citation type="journal article" date="2022" name="Mol. Ecol. Resour.">
        <title>The genomes of chicory, endive, great burdock and yacon provide insights into Asteraceae paleo-polyploidization history and plant inulin production.</title>
        <authorList>
            <person name="Fan W."/>
            <person name="Wang S."/>
            <person name="Wang H."/>
            <person name="Wang A."/>
            <person name="Jiang F."/>
            <person name="Liu H."/>
            <person name="Zhao H."/>
            <person name="Xu D."/>
            <person name="Zhang Y."/>
        </authorList>
    </citation>
    <scope>NUCLEOTIDE SEQUENCE [LARGE SCALE GENOMIC DNA]</scope>
    <source>
        <strain evidence="2">cv. Niubang</strain>
    </source>
</reference>
<accession>A0ACB8Z5V8</accession>
<proteinExistence type="predicted"/>
<evidence type="ECO:0000313" key="2">
    <source>
        <dbReference type="Proteomes" id="UP001055879"/>
    </source>
</evidence>
<reference evidence="2" key="1">
    <citation type="journal article" date="2022" name="Mol. Ecol. Resour.">
        <title>The genomes of chicory, endive, great burdock and yacon provide insights into Asteraceae palaeo-polyploidization history and plant inulin production.</title>
        <authorList>
            <person name="Fan W."/>
            <person name="Wang S."/>
            <person name="Wang H."/>
            <person name="Wang A."/>
            <person name="Jiang F."/>
            <person name="Liu H."/>
            <person name="Zhao H."/>
            <person name="Xu D."/>
            <person name="Zhang Y."/>
        </authorList>
    </citation>
    <scope>NUCLEOTIDE SEQUENCE [LARGE SCALE GENOMIC DNA]</scope>
    <source>
        <strain evidence="2">cv. Niubang</strain>
    </source>
</reference>
<keyword evidence="2" id="KW-1185">Reference proteome</keyword>
<evidence type="ECO:0000313" key="1">
    <source>
        <dbReference type="EMBL" id="KAI3693095.1"/>
    </source>
</evidence>